<dbReference type="GO" id="GO:0043565">
    <property type="term" value="F:sequence-specific DNA binding"/>
    <property type="evidence" value="ECO:0007669"/>
    <property type="project" value="InterPro"/>
</dbReference>
<evidence type="ECO:0000259" key="1">
    <source>
        <dbReference type="PROSITE" id="PS50994"/>
    </source>
</evidence>
<dbReference type="SUPFAM" id="SSF53098">
    <property type="entry name" value="Ribonuclease H-like"/>
    <property type="match status" value="1"/>
</dbReference>
<proteinExistence type="predicted"/>
<dbReference type="GO" id="GO:0015074">
    <property type="term" value="P:DNA integration"/>
    <property type="evidence" value="ECO:0007669"/>
    <property type="project" value="InterPro"/>
</dbReference>
<dbReference type="SUPFAM" id="SSF48295">
    <property type="entry name" value="TrpR-like"/>
    <property type="match status" value="1"/>
</dbReference>
<dbReference type="Gene3D" id="3.30.420.10">
    <property type="entry name" value="Ribonuclease H-like superfamily/Ribonuclease H"/>
    <property type="match status" value="1"/>
</dbReference>
<organism evidence="2 3">
    <name type="scientific">Acinetobacter johnsonii</name>
    <dbReference type="NCBI Taxonomy" id="40214"/>
    <lineage>
        <taxon>Bacteria</taxon>
        <taxon>Pseudomonadati</taxon>
        <taxon>Pseudomonadota</taxon>
        <taxon>Gammaproteobacteria</taxon>
        <taxon>Moraxellales</taxon>
        <taxon>Moraxellaceae</taxon>
        <taxon>Acinetobacter</taxon>
    </lineage>
</organism>
<feature type="domain" description="Integrase catalytic" evidence="1">
    <location>
        <begin position="199"/>
        <end position="370"/>
    </location>
</feature>
<dbReference type="Proteomes" id="UP001159915">
    <property type="component" value="Unassembled WGS sequence"/>
</dbReference>
<dbReference type="PANTHER" id="PTHR46889:SF4">
    <property type="entry name" value="TRANSPOSASE INSO FOR INSERTION SEQUENCE ELEMENT IS911B-RELATED"/>
    <property type="match status" value="1"/>
</dbReference>
<dbReference type="PROSITE" id="PS50994">
    <property type="entry name" value="INTEGRASE"/>
    <property type="match status" value="1"/>
</dbReference>
<dbReference type="PANTHER" id="PTHR46889">
    <property type="entry name" value="TRANSPOSASE INSF FOR INSERTION SEQUENCE IS3B-RELATED"/>
    <property type="match status" value="1"/>
</dbReference>
<evidence type="ECO:0000313" key="3">
    <source>
        <dbReference type="Proteomes" id="UP001159915"/>
    </source>
</evidence>
<dbReference type="Pfam" id="PF13276">
    <property type="entry name" value="HTH_21"/>
    <property type="match status" value="1"/>
</dbReference>
<comment type="caution">
    <text evidence="2">The sequence shown here is derived from an EMBL/GenBank/DDBJ whole genome shotgun (WGS) entry which is preliminary data.</text>
</comment>
<reference evidence="2" key="1">
    <citation type="submission" date="2022-09" db="EMBL/GenBank/DDBJ databases">
        <title>Intensive care unit water sources are persistently colonized with multi-drug resistant bacteria and are the site of extensive horizontal gene transfer of antibiotic resistance genes.</title>
        <authorList>
            <person name="Diorio-Toth L."/>
        </authorList>
    </citation>
    <scope>NUCLEOTIDE SEQUENCE</scope>
    <source>
        <strain evidence="2">GD03920</strain>
    </source>
</reference>
<name>A0AA42MVM3_ACIJO</name>
<evidence type="ECO:0000313" key="2">
    <source>
        <dbReference type="EMBL" id="MDH0969833.1"/>
    </source>
</evidence>
<dbReference type="AlphaFoldDB" id="A0AA42MVM3"/>
<dbReference type="InterPro" id="IPR010921">
    <property type="entry name" value="Trp_repressor/repl_initiator"/>
</dbReference>
<dbReference type="Pfam" id="PF13333">
    <property type="entry name" value="rve_2"/>
    <property type="match status" value="1"/>
</dbReference>
<sequence>MTRRKRRNHSAEFKVKVALAAIKGDHTLAELSTQFDLHQNQIIDWKNQLLEQSVNIFSRPTAQQEPEIDLKALHAKIGHQALQIGFFRRCAQKNRAAERQKMIDKTHQLSVRQQSQLIQINRSTLYYKPKEISSTDLSWMRLIDEIHLDYPFMGSRMIRDMLQRQGHQIGRRKVRRLMRLMGIHALYPKPNTSKPNLAHRIFPYLLKNMVIDHSNQVWCTDITYIPMAKGFVYLCAIIDWHSRKVLAHRVSISMETDFCIDALQEAIVKYGCPEVFNTDQGSQFTSEAFLNELKLRNIRISMDGKGRWMDNVMIERLWRSVKHEEVYLKAYDTVKQAKQSIAEYLDFYNMIRPHSSLNKATPDVMCAEKTGGFNLVN</sequence>
<dbReference type="InterPro" id="IPR036397">
    <property type="entry name" value="RNaseH_sf"/>
</dbReference>
<accession>A0AA42MVM3</accession>
<dbReference type="EMBL" id="JAOCBE010000001">
    <property type="protein sequence ID" value="MDH0969833.1"/>
    <property type="molecule type" value="Genomic_DNA"/>
</dbReference>
<dbReference type="NCBIfam" id="NF033516">
    <property type="entry name" value="transpos_IS3"/>
    <property type="match status" value="1"/>
</dbReference>
<dbReference type="RefSeq" id="WP_279670404.1">
    <property type="nucleotide sequence ID" value="NZ_JAOCBE010000001.1"/>
</dbReference>
<dbReference type="InterPro" id="IPR025948">
    <property type="entry name" value="HTH-like_dom"/>
</dbReference>
<dbReference type="InterPro" id="IPR001584">
    <property type="entry name" value="Integrase_cat-core"/>
</dbReference>
<dbReference type="InterPro" id="IPR012337">
    <property type="entry name" value="RNaseH-like_sf"/>
</dbReference>
<protein>
    <submittedName>
        <fullName evidence="2">IS3 family transposase</fullName>
    </submittedName>
</protein>
<dbReference type="Pfam" id="PF00665">
    <property type="entry name" value="rve"/>
    <property type="match status" value="1"/>
</dbReference>
<dbReference type="InterPro" id="IPR050900">
    <property type="entry name" value="Transposase_IS3/IS150/IS904"/>
</dbReference>
<dbReference type="InterPro" id="IPR048020">
    <property type="entry name" value="Transpos_IS3"/>
</dbReference>
<gene>
    <name evidence="2" type="ORF">N5C10_11410</name>
</gene>